<dbReference type="GO" id="GO:0000287">
    <property type="term" value="F:magnesium ion binding"/>
    <property type="evidence" value="ECO:0007669"/>
    <property type="project" value="UniProtKB-UniRule"/>
</dbReference>
<dbReference type="Pfam" id="PF01850">
    <property type="entry name" value="PIN"/>
    <property type="match status" value="1"/>
</dbReference>
<keyword evidence="11" id="KW-1185">Reference proteome</keyword>
<dbReference type="GO" id="GO:0016787">
    <property type="term" value="F:hydrolase activity"/>
    <property type="evidence" value="ECO:0007669"/>
    <property type="project" value="UniProtKB-KW"/>
</dbReference>
<dbReference type="GO" id="GO:0004540">
    <property type="term" value="F:RNA nuclease activity"/>
    <property type="evidence" value="ECO:0007669"/>
    <property type="project" value="InterPro"/>
</dbReference>
<dbReference type="KEGG" id="tsy:THSYN_03190"/>
<evidence type="ECO:0000256" key="6">
    <source>
        <dbReference type="ARBA" id="ARBA00022842"/>
    </source>
</evidence>
<dbReference type="SUPFAM" id="SSF88723">
    <property type="entry name" value="PIN domain-like"/>
    <property type="match status" value="1"/>
</dbReference>
<dbReference type="PANTHER" id="PTHR33653:SF1">
    <property type="entry name" value="RIBONUCLEASE VAPC2"/>
    <property type="match status" value="1"/>
</dbReference>
<dbReference type="AlphaFoldDB" id="A0A2K8U3A1"/>
<evidence type="ECO:0000256" key="1">
    <source>
        <dbReference type="ARBA" id="ARBA00001946"/>
    </source>
</evidence>
<name>A0A2K8U3A1_9GAMM</name>
<keyword evidence="2 8" id="KW-1277">Toxin-antitoxin system</keyword>
<dbReference type="InterPro" id="IPR029060">
    <property type="entry name" value="PIN-like_dom_sf"/>
</dbReference>
<comment type="function">
    <text evidence="8">Toxic component of a toxin-antitoxin (TA) system. An RNase.</text>
</comment>
<keyword evidence="3 8" id="KW-0540">Nuclease</keyword>
<dbReference type="EMBL" id="CP020370">
    <property type="protein sequence ID" value="AUB80066.1"/>
    <property type="molecule type" value="Genomic_DNA"/>
</dbReference>
<feature type="domain" description="PIN" evidence="9">
    <location>
        <begin position="4"/>
        <end position="128"/>
    </location>
</feature>
<evidence type="ECO:0000256" key="3">
    <source>
        <dbReference type="ARBA" id="ARBA00022722"/>
    </source>
</evidence>
<dbReference type="CDD" id="cd09881">
    <property type="entry name" value="PIN_VapC4-5_FitB-like"/>
    <property type="match status" value="1"/>
</dbReference>
<accession>A0A2K8U3A1</accession>
<organism evidence="10 11">
    <name type="scientific">Candidatus Thiodictyon syntrophicum</name>
    <dbReference type="NCBI Taxonomy" id="1166950"/>
    <lineage>
        <taxon>Bacteria</taxon>
        <taxon>Pseudomonadati</taxon>
        <taxon>Pseudomonadota</taxon>
        <taxon>Gammaproteobacteria</taxon>
        <taxon>Chromatiales</taxon>
        <taxon>Chromatiaceae</taxon>
        <taxon>Thiodictyon</taxon>
    </lineage>
</organism>
<dbReference type="HAMAP" id="MF_00265">
    <property type="entry name" value="VapC_Nob1"/>
    <property type="match status" value="1"/>
</dbReference>
<evidence type="ECO:0000313" key="11">
    <source>
        <dbReference type="Proteomes" id="UP000232638"/>
    </source>
</evidence>
<keyword evidence="6 8" id="KW-0460">Magnesium</keyword>
<dbReference type="PANTHER" id="PTHR33653">
    <property type="entry name" value="RIBONUCLEASE VAPC2"/>
    <property type="match status" value="1"/>
</dbReference>
<evidence type="ECO:0000256" key="2">
    <source>
        <dbReference type="ARBA" id="ARBA00022649"/>
    </source>
</evidence>
<feature type="binding site" evidence="8">
    <location>
        <position position="101"/>
    </location>
    <ligand>
        <name>Mg(2+)</name>
        <dbReference type="ChEBI" id="CHEBI:18420"/>
    </ligand>
</feature>
<dbReference type="InterPro" id="IPR022907">
    <property type="entry name" value="VapC_family"/>
</dbReference>
<evidence type="ECO:0000256" key="4">
    <source>
        <dbReference type="ARBA" id="ARBA00022723"/>
    </source>
</evidence>
<protein>
    <recommendedName>
        <fullName evidence="8">Ribonuclease VapC</fullName>
        <shortName evidence="8">RNase VapC</shortName>
        <ecNumber evidence="8">3.1.-.-</ecNumber>
    </recommendedName>
    <alternativeName>
        <fullName evidence="8">Toxin VapC</fullName>
    </alternativeName>
</protein>
<evidence type="ECO:0000259" key="9">
    <source>
        <dbReference type="Pfam" id="PF01850"/>
    </source>
</evidence>
<keyword evidence="4 8" id="KW-0479">Metal-binding</keyword>
<comment type="cofactor">
    <cofactor evidence="1 8">
        <name>Mg(2+)</name>
        <dbReference type="ChEBI" id="CHEBI:18420"/>
    </cofactor>
</comment>
<reference evidence="10 11" key="1">
    <citation type="submission" date="2017-03" db="EMBL/GenBank/DDBJ databases">
        <title>Complete genome sequence of Candidatus 'Thiodictyon syntrophicum' sp. nov. strain Cad16T, a photolithoautotroph purple sulfur bacterium isolated from an alpine meromictic lake.</title>
        <authorList>
            <person name="Luedin S.M."/>
            <person name="Pothier J.F."/>
            <person name="Danza F."/>
            <person name="Storelli N."/>
            <person name="Wittwer M."/>
            <person name="Tonolla M."/>
        </authorList>
    </citation>
    <scope>NUCLEOTIDE SEQUENCE [LARGE SCALE GENOMIC DNA]</scope>
    <source>
        <strain evidence="10 11">Cad16T</strain>
    </source>
</reference>
<sequence length="136" mass="15040">MIRYLVDTDIASYFLKKHDMALVARVRTALRANQVAISAVTRAELRYGQALLPAEAARRRALIDAFLADVPVLDWGARAADRYGAVAADLRRRGQPIGCMDTKIAAHALAEGLILVTNNLDDFGRVPGLRLENWLR</sequence>
<evidence type="ECO:0000256" key="8">
    <source>
        <dbReference type="HAMAP-Rule" id="MF_00265"/>
    </source>
</evidence>
<dbReference type="Proteomes" id="UP000232638">
    <property type="component" value="Chromosome"/>
</dbReference>
<evidence type="ECO:0000313" key="10">
    <source>
        <dbReference type="EMBL" id="AUB80066.1"/>
    </source>
</evidence>
<dbReference type="OrthoDB" id="9796690at2"/>
<keyword evidence="8" id="KW-0800">Toxin</keyword>
<evidence type="ECO:0000256" key="7">
    <source>
        <dbReference type="ARBA" id="ARBA00038093"/>
    </source>
</evidence>
<dbReference type="GO" id="GO:0090729">
    <property type="term" value="F:toxin activity"/>
    <property type="evidence" value="ECO:0007669"/>
    <property type="project" value="UniProtKB-KW"/>
</dbReference>
<feature type="binding site" evidence="8">
    <location>
        <position position="7"/>
    </location>
    <ligand>
        <name>Mg(2+)</name>
        <dbReference type="ChEBI" id="CHEBI:18420"/>
    </ligand>
</feature>
<proteinExistence type="inferred from homology"/>
<dbReference type="InterPro" id="IPR002716">
    <property type="entry name" value="PIN_dom"/>
</dbReference>
<dbReference type="EC" id="3.1.-.-" evidence="8"/>
<evidence type="ECO:0000256" key="5">
    <source>
        <dbReference type="ARBA" id="ARBA00022801"/>
    </source>
</evidence>
<keyword evidence="5 8" id="KW-0378">Hydrolase</keyword>
<dbReference type="RefSeq" id="WP_100917875.1">
    <property type="nucleotide sequence ID" value="NZ_CP020370.1"/>
</dbReference>
<dbReference type="InterPro" id="IPR050556">
    <property type="entry name" value="Type_II_TA_system_RNase"/>
</dbReference>
<gene>
    <name evidence="8" type="primary">vapC</name>
    <name evidence="10" type="ORF">THSYN_03190</name>
</gene>
<comment type="similarity">
    <text evidence="7 8">Belongs to the PINc/VapC protein family.</text>
</comment>
<dbReference type="Gene3D" id="3.40.50.1010">
    <property type="entry name" value="5'-nuclease"/>
    <property type="match status" value="1"/>
</dbReference>